<reference evidence="3" key="1">
    <citation type="submission" date="2016-06" db="UniProtKB">
        <authorList>
            <consortium name="WormBaseParasite"/>
        </authorList>
    </citation>
    <scope>IDENTIFICATION</scope>
</reference>
<dbReference type="AlphaFoldDB" id="A0A183ST87"/>
<dbReference type="WBParaSite" id="SSLN_0000771301-mRNA-1">
    <property type="protein sequence ID" value="SSLN_0000771301-mRNA-1"/>
    <property type="gene ID" value="SSLN_0000771301"/>
</dbReference>
<evidence type="ECO:0000313" key="1">
    <source>
        <dbReference type="EMBL" id="VDL93820.1"/>
    </source>
</evidence>
<evidence type="ECO:0000313" key="3">
    <source>
        <dbReference type="WBParaSite" id="SSLN_0000771301-mRNA-1"/>
    </source>
</evidence>
<dbReference type="EMBL" id="UYSU01034139">
    <property type="protein sequence ID" value="VDL93820.1"/>
    <property type="molecule type" value="Genomic_DNA"/>
</dbReference>
<reference evidence="1 2" key="2">
    <citation type="submission" date="2018-11" db="EMBL/GenBank/DDBJ databases">
        <authorList>
            <consortium name="Pathogen Informatics"/>
        </authorList>
    </citation>
    <scope>NUCLEOTIDE SEQUENCE [LARGE SCALE GENOMIC DNA]</scope>
    <source>
        <strain evidence="1 2">NST_G2</strain>
    </source>
</reference>
<name>A0A183ST87_SCHSO</name>
<dbReference type="Proteomes" id="UP000275846">
    <property type="component" value="Unassembled WGS sequence"/>
</dbReference>
<sequence length="143" mass="15283">MLLWPPLAGMQLPPVAPGSCFFTAATHRATATTGELNEVRVPEVVCAFTPGTFAPFPLLFPLSHPPCPRPLLFQALSAFPSYFSFSPSCRPFLSLSLSLSLSSTPLLLIIPLPFCLSPHTFLLLHGRKSPTARATCNHVGGPG</sequence>
<gene>
    <name evidence="1" type="ORF">SSLN_LOCUS7435</name>
</gene>
<accession>A0A183ST87</accession>
<evidence type="ECO:0000313" key="2">
    <source>
        <dbReference type="Proteomes" id="UP000275846"/>
    </source>
</evidence>
<keyword evidence="2" id="KW-1185">Reference proteome</keyword>
<organism evidence="3">
    <name type="scientific">Schistocephalus solidus</name>
    <name type="common">Tapeworm</name>
    <dbReference type="NCBI Taxonomy" id="70667"/>
    <lineage>
        <taxon>Eukaryota</taxon>
        <taxon>Metazoa</taxon>
        <taxon>Spiralia</taxon>
        <taxon>Lophotrochozoa</taxon>
        <taxon>Platyhelminthes</taxon>
        <taxon>Cestoda</taxon>
        <taxon>Eucestoda</taxon>
        <taxon>Diphyllobothriidea</taxon>
        <taxon>Diphyllobothriidae</taxon>
        <taxon>Schistocephalus</taxon>
    </lineage>
</organism>
<protein>
    <submittedName>
        <fullName evidence="3">Secreted protein</fullName>
    </submittedName>
</protein>
<proteinExistence type="predicted"/>